<gene>
    <name evidence="1" type="ORF">BDY19DRAFT_341960</name>
</gene>
<dbReference type="Proteomes" id="UP001055072">
    <property type="component" value="Unassembled WGS sequence"/>
</dbReference>
<keyword evidence="2" id="KW-1185">Reference proteome</keyword>
<proteinExistence type="predicted"/>
<evidence type="ECO:0000313" key="2">
    <source>
        <dbReference type="Proteomes" id="UP001055072"/>
    </source>
</evidence>
<reference evidence="1" key="1">
    <citation type="journal article" date="2021" name="Environ. Microbiol.">
        <title>Gene family expansions and transcriptome signatures uncover fungal adaptations to wood decay.</title>
        <authorList>
            <person name="Hage H."/>
            <person name="Miyauchi S."/>
            <person name="Viragh M."/>
            <person name="Drula E."/>
            <person name="Min B."/>
            <person name="Chaduli D."/>
            <person name="Navarro D."/>
            <person name="Favel A."/>
            <person name="Norest M."/>
            <person name="Lesage-Meessen L."/>
            <person name="Balint B."/>
            <person name="Merenyi Z."/>
            <person name="de Eugenio L."/>
            <person name="Morin E."/>
            <person name="Martinez A.T."/>
            <person name="Baldrian P."/>
            <person name="Stursova M."/>
            <person name="Martinez M.J."/>
            <person name="Novotny C."/>
            <person name="Magnuson J.K."/>
            <person name="Spatafora J.W."/>
            <person name="Maurice S."/>
            <person name="Pangilinan J."/>
            <person name="Andreopoulos W."/>
            <person name="LaButti K."/>
            <person name="Hundley H."/>
            <person name="Na H."/>
            <person name="Kuo A."/>
            <person name="Barry K."/>
            <person name="Lipzen A."/>
            <person name="Henrissat B."/>
            <person name="Riley R."/>
            <person name="Ahrendt S."/>
            <person name="Nagy L.G."/>
            <person name="Grigoriev I.V."/>
            <person name="Martin F."/>
            <person name="Rosso M.N."/>
        </authorList>
    </citation>
    <scope>NUCLEOTIDE SEQUENCE</scope>
    <source>
        <strain evidence="1">CBS 384.51</strain>
    </source>
</reference>
<evidence type="ECO:0000313" key="1">
    <source>
        <dbReference type="EMBL" id="KAI0086688.1"/>
    </source>
</evidence>
<accession>A0ACB8TXB7</accession>
<comment type="caution">
    <text evidence="1">The sequence shown here is derived from an EMBL/GenBank/DDBJ whole genome shotgun (WGS) entry which is preliminary data.</text>
</comment>
<protein>
    <submittedName>
        <fullName evidence="1">PhoD-like phosphatase-domain-containing protein</fullName>
    </submittedName>
</protein>
<name>A0ACB8TXB7_9APHY</name>
<dbReference type="EMBL" id="MU274922">
    <property type="protein sequence ID" value="KAI0086688.1"/>
    <property type="molecule type" value="Genomic_DNA"/>
</dbReference>
<sequence>MAVLAYASAVISTLFRLLAYIFLRVIPARLGPKALPALYVLHLSSLALLPADESAPPRPATHKNGNGISSKDEINETKPLPAIPAQRSHIDTVKTLLLSIPSPIKALTAANILINTILLLLVVDLVLEPYLDDAKDVIFTRVGAVYPDSARIVIRYPHENSTDGALVIVLWRQITLYGDPVWTSGPTVNLTQENDWVSTAVLDSLWPSTDYEYALGDAEGNKLPYPPNPIHFHTFPDPRLSTGSHFRFLATSCVTTNFPYKPFNGRRIKGFDLLADYLWPSRTVTQAGVNSVSDALNETDSSANSRSALDKFLPDNLAPPAEFLMFLGDFIYADVPFYFGDNAEHYRRLYRRNYQSESFRKVYENLPIFHAYDDHEIINNYMGAGNDSKLPFASADDAFKLYNANSNYNPAEPGQHYYHFRFSDTAFFVLDTRRYRSDVTEQDDAASRTMLGDKQLAALYEWLGKVNNTATFKFIVSSVPFTSLWQHDAQVDSWAAYPSEKLSLLNALHSVPNVIIISGDRHEFAAIKFNGEGQGHTILEVSTSPLSMFYIPFFRTLKSTSDGTVNTIKEAKTVVGGEEVTSLVEDELPQEEVVKYIAEGNYKWSSFEVDTRDPEHPVVKLEVVIDGFPAYSLEIIGRPVELKVSSALGSVVPNGFLNILDKIGLNPISWF</sequence>
<organism evidence="1 2">
    <name type="scientific">Irpex rosettiformis</name>
    <dbReference type="NCBI Taxonomy" id="378272"/>
    <lineage>
        <taxon>Eukaryota</taxon>
        <taxon>Fungi</taxon>
        <taxon>Dikarya</taxon>
        <taxon>Basidiomycota</taxon>
        <taxon>Agaricomycotina</taxon>
        <taxon>Agaricomycetes</taxon>
        <taxon>Polyporales</taxon>
        <taxon>Irpicaceae</taxon>
        <taxon>Irpex</taxon>
    </lineage>
</organism>